<evidence type="ECO:0000313" key="1">
    <source>
        <dbReference type="EMBL" id="JAD18308.1"/>
    </source>
</evidence>
<sequence length="14" mass="1631">MFGSCFAACVYYLR</sequence>
<dbReference type="EMBL" id="GBRH01279587">
    <property type="protein sequence ID" value="JAD18308.1"/>
    <property type="molecule type" value="Transcribed_RNA"/>
</dbReference>
<reference evidence="1" key="2">
    <citation type="journal article" date="2015" name="Data Brief">
        <title>Shoot transcriptome of the giant reed, Arundo donax.</title>
        <authorList>
            <person name="Barrero R.A."/>
            <person name="Guerrero F.D."/>
            <person name="Moolhuijzen P."/>
            <person name="Goolsby J.A."/>
            <person name="Tidwell J."/>
            <person name="Bellgard S.E."/>
            <person name="Bellgard M.I."/>
        </authorList>
    </citation>
    <scope>NUCLEOTIDE SEQUENCE</scope>
    <source>
        <tissue evidence="1">Shoot tissue taken approximately 20 cm above the soil surface</tissue>
    </source>
</reference>
<accession>A0A0A8XZW8</accession>
<organism evidence="1">
    <name type="scientific">Arundo donax</name>
    <name type="common">Giant reed</name>
    <name type="synonym">Donax arundinaceus</name>
    <dbReference type="NCBI Taxonomy" id="35708"/>
    <lineage>
        <taxon>Eukaryota</taxon>
        <taxon>Viridiplantae</taxon>
        <taxon>Streptophyta</taxon>
        <taxon>Embryophyta</taxon>
        <taxon>Tracheophyta</taxon>
        <taxon>Spermatophyta</taxon>
        <taxon>Magnoliopsida</taxon>
        <taxon>Liliopsida</taxon>
        <taxon>Poales</taxon>
        <taxon>Poaceae</taxon>
        <taxon>PACMAD clade</taxon>
        <taxon>Arundinoideae</taxon>
        <taxon>Arundineae</taxon>
        <taxon>Arundo</taxon>
    </lineage>
</organism>
<proteinExistence type="predicted"/>
<reference evidence="1" key="1">
    <citation type="submission" date="2014-09" db="EMBL/GenBank/DDBJ databases">
        <authorList>
            <person name="Magalhaes I.L.F."/>
            <person name="Oliveira U."/>
            <person name="Santos F.R."/>
            <person name="Vidigal T.H.D.A."/>
            <person name="Brescovit A.D."/>
            <person name="Santos A.J."/>
        </authorList>
    </citation>
    <scope>NUCLEOTIDE SEQUENCE</scope>
    <source>
        <tissue evidence="1">Shoot tissue taken approximately 20 cm above the soil surface</tissue>
    </source>
</reference>
<protein>
    <submittedName>
        <fullName evidence="1">Uncharacterized protein</fullName>
    </submittedName>
</protein>
<name>A0A0A8XZW8_ARUDO</name>